<organism evidence="4 5">
    <name type="scientific">Mytilus coruscus</name>
    <name type="common">Sea mussel</name>
    <dbReference type="NCBI Taxonomy" id="42192"/>
    <lineage>
        <taxon>Eukaryota</taxon>
        <taxon>Metazoa</taxon>
        <taxon>Spiralia</taxon>
        <taxon>Lophotrochozoa</taxon>
        <taxon>Mollusca</taxon>
        <taxon>Bivalvia</taxon>
        <taxon>Autobranchia</taxon>
        <taxon>Pteriomorphia</taxon>
        <taxon>Mytilida</taxon>
        <taxon>Mytiloidea</taxon>
        <taxon>Mytilidae</taxon>
        <taxon>Mytilinae</taxon>
        <taxon>Mytilus</taxon>
    </lineage>
</organism>
<dbReference type="GO" id="GO:0001681">
    <property type="term" value="F:sialate O-acetylesterase activity"/>
    <property type="evidence" value="ECO:0007669"/>
    <property type="project" value="UniProtKB-EC"/>
</dbReference>
<gene>
    <name evidence="4" type="ORF">MCOR_51851</name>
</gene>
<keyword evidence="2" id="KW-0812">Transmembrane</keyword>
<dbReference type="SUPFAM" id="SSF52266">
    <property type="entry name" value="SGNH hydrolase"/>
    <property type="match status" value="1"/>
</dbReference>
<keyword evidence="2" id="KW-1133">Transmembrane helix</keyword>
<dbReference type="AlphaFoldDB" id="A0A6J8EHT8"/>
<evidence type="ECO:0000256" key="1">
    <source>
        <dbReference type="ARBA" id="ARBA00022801"/>
    </source>
</evidence>
<evidence type="ECO:0000313" key="4">
    <source>
        <dbReference type="EMBL" id="CAC5419523.1"/>
    </source>
</evidence>
<protein>
    <submittedName>
        <fullName evidence="4">SIAE</fullName>
        <ecNumber evidence="4">3.1.1.53</ecNumber>
    </submittedName>
</protein>
<dbReference type="InterPro" id="IPR036514">
    <property type="entry name" value="SGNH_hydro_sf"/>
</dbReference>
<proteinExistence type="predicted"/>
<dbReference type="PANTHER" id="PTHR22901:SF0">
    <property type="entry name" value="SIALATE O-ACETYLESTERASE"/>
    <property type="match status" value="1"/>
</dbReference>
<evidence type="ECO:0000313" key="5">
    <source>
        <dbReference type="Proteomes" id="UP000507470"/>
    </source>
</evidence>
<dbReference type="EC" id="3.1.1.53" evidence="4"/>
<dbReference type="Gene3D" id="3.40.50.1110">
    <property type="entry name" value="SGNH hydrolase"/>
    <property type="match status" value="1"/>
</dbReference>
<dbReference type="InterPro" id="IPR005181">
    <property type="entry name" value="SASA"/>
</dbReference>
<dbReference type="OrthoDB" id="42638at2759"/>
<sequence length="751" mass="83981">MVENATLYVRNAVFISSAEIQTDEVPKERRLVKYCLNTLFYFEEKGMKKRFFVVLLNTIIHATVAWKQSLTFSDCWSIYYVNNDHSYEITWNGDEIYSPCQVTFHGYDPDNVLNEYKVCLRASNWNITDAGSGVELAYYMGDDVLNDYLEKTYSKQSMSSATEQWCSEGNKYVDVKLKTTSSIYTQGKIKLQVSAHMTYNYYKSIAWIVGGTIGGVALLISVVSMVLVICCRRRQNAGVVYNTPNVAGNTILTQSGAQQLAERAVTFSFSSFYADHMVLQRGSRGASVWGHSPKHGDKIDLYLDNQHSGSIKVDSHGIWQGVVHNPGENHGYTLTASSSLGNITLKDVWFGDVWLCSGQSNMAFTVGQLANATDEVSDTSSHQDIRLFKAKPHLSTTPLTEFTRTSIGEQWLLPTAASVKYFSAVCWLFGKYLSSHVSYPIGLVESDWGGTPVEAWSSPDALQKCNSTQRHLSPSPVNQHSNNVLWNGMIHPFLKSTIYGALWYQGEANSRNAFDYSCRFPAMIDDWRSKFHSASLQTVDAMFPFGFVQLAPNRNTSAIGSFPLVRWAQTANHGKVPNNRLKNVFMAVALDLPDYASPRGHIHPRLKHDVAARLVLGALAVAYKKSGIDYQGPYPSSYTLHRDSNTLTIEYDNGRSPIDVRNTNGFQICCSLSHKVCHAYLHDYGWTNAPIKSHDTSSITLDTSNCSLSHHSIGGIRYEWSESPCDFKQCAIYGAANYLPSPPFIVTRLFQ</sequence>
<evidence type="ECO:0000259" key="3">
    <source>
        <dbReference type="Pfam" id="PF03629"/>
    </source>
</evidence>
<evidence type="ECO:0000256" key="2">
    <source>
        <dbReference type="SAM" id="Phobius"/>
    </source>
</evidence>
<keyword evidence="5" id="KW-1185">Reference proteome</keyword>
<feature type="transmembrane region" description="Helical" evidence="2">
    <location>
        <begin position="205"/>
        <end position="229"/>
    </location>
</feature>
<reference evidence="4 5" key="1">
    <citation type="submission" date="2020-06" db="EMBL/GenBank/DDBJ databases">
        <authorList>
            <person name="Li R."/>
            <person name="Bekaert M."/>
        </authorList>
    </citation>
    <scope>NUCLEOTIDE SEQUENCE [LARGE SCALE GENOMIC DNA]</scope>
    <source>
        <strain evidence="5">wild</strain>
    </source>
</reference>
<keyword evidence="1 4" id="KW-0378">Hydrolase</keyword>
<dbReference type="Pfam" id="PF03629">
    <property type="entry name" value="SASA"/>
    <property type="match status" value="1"/>
</dbReference>
<dbReference type="Proteomes" id="UP000507470">
    <property type="component" value="Unassembled WGS sequence"/>
</dbReference>
<feature type="domain" description="Sialate O-acetylesterase" evidence="3">
    <location>
        <begin position="352"/>
        <end position="593"/>
    </location>
</feature>
<dbReference type="InterPro" id="IPR039329">
    <property type="entry name" value="SIAE"/>
</dbReference>
<accession>A0A6J8EHT8</accession>
<name>A0A6J8EHT8_MYTCO</name>
<dbReference type="EMBL" id="CACVKT020009034">
    <property type="protein sequence ID" value="CAC5419523.1"/>
    <property type="molecule type" value="Genomic_DNA"/>
</dbReference>
<dbReference type="PANTHER" id="PTHR22901">
    <property type="entry name" value="SIALATE O-ACETYLESTERASE"/>
    <property type="match status" value="1"/>
</dbReference>
<keyword evidence="2" id="KW-0472">Membrane</keyword>
<dbReference type="GO" id="GO:0005975">
    <property type="term" value="P:carbohydrate metabolic process"/>
    <property type="evidence" value="ECO:0007669"/>
    <property type="project" value="TreeGrafter"/>
</dbReference>